<accession>A0A2I0W787</accession>
<evidence type="ECO:0000256" key="12">
    <source>
        <dbReference type="ARBA" id="ARBA00037296"/>
    </source>
</evidence>
<dbReference type="InterPro" id="IPR005294">
    <property type="entry name" value="ATP_synth_F1_asu"/>
</dbReference>
<keyword evidence="5" id="KW-0547">Nucleotide-binding</keyword>
<evidence type="ECO:0000256" key="7">
    <source>
        <dbReference type="ARBA" id="ARBA00022840"/>
    </source>
</evidence>
<keyword evidence="11" id="KW-0066">ATP synthesis</keyword>
<dbReference type="GO" id="GO:0005524">
    <property type="term" value="F:ATP binding"/>
    <property type="evidence" value="ECO:0007669"/>
    <property type="project" value="UniProtKB-KW"/>
</dbReference>
<dbReference type="InterPro" id="IPR027417">
    <property type="entry name" value="P-loop_NTPase"/>
</dbReference>
<evidence type="ECO:0000256" key="6">
    <source>
        <dbReference type="ARBA" id="ARBA00022781"/>
    </source>
</evidence>
<keyword evidence="4" id="KW-0813">Transport</keyword>
<dbReference type="GO" id="GO:0005739">
    <property type="term" value="C:mitochondrion"/>
    <property type="evidence" value="ECO:0007669"/>
    <property type="project" value="UniProtKB-SubCell"/>
</dbReference>
<protein>
    <submittedName>
        <fullName evidence="14">ATP synthase subunit alpha, mitochondrial</fullName>
    </submittedName>
</protein>
<keyword evidence="7" id="KW-0067">ATP-binding</keyword>
<evidence type="ECO:0000256" key="3">
    <source>
        <dbReference type="ARBA" id="ARBA00008936"/>
    </source>
</evidence>
<gene>
    <name evidence="14" type="primary">ATPA</name>
    <name evidence="14" type="ORF">MA16_Dca004369</name>
</gene>
<dbReference type="STRING" id="906689.A0A2I0W787"/>
<dbReference type="EMBL" id="KZ502877">
    <property type="protein sequence ID" value="PKU71527.1"/>
    <property type="molecule type" value="Genomic_DNA"/>
</dbReference>
<evidence type="ECO:0000259" key="13">
    <source>
        <dbReference type="Pfam" id="PF00006"/>
    </source>
</evidence>
<dbReference type="PANTHER" id="PTHR48082:SF2">
    <property type="entry name" value="ATP SYNTHASE SUBUNIT ALPHA, MITOCHONDRIAL"/>
    <property type="match status" value="1"/>
</dbReference>
<dbReference type="Gene3D" id="3.40.50.12240">
    <property type="match status" value="1"/>
</dbReference>
<comment type="subcellular location">
    <subcellularLocation>
        <location evidence="2">Membrane</location>
    </subcellularLocation>
    <subcellularLocation>
        <location evidence="1">Mitochondrion</location>
    </subcellularLocation>
</comment>
<evidence type="ECO:0000256" key="1">
    <source>
        <dbReference type="ARBA" id="ARBA00004173"/>
    </source>
</evidence>
<dbReference type="AlphaFoldDB" id="A0A2I0W787"/>
<comment type="function">
    <text evidence="12">Mitochondrial membrane ATP synthase (F(1)F(0) ATP synthase or Complex V) produces ATP from ADP in the presence of a proton gradient across the membrane which is generated by electron transport complexes of the respiratory chain. F-type ATPases consist of two structural domains, F(1) - containing the extramembraneous catalytic core, and F(0) - containing the membrane proton channel, linked together by a central stalk and a peripheral stalk. During catalysis, ATP synthesis in the catalytic domain of F(1) is coupled via a rotary mechanism of the central stalk subunits to proton translocation. Subunits alpha and beta form the catalytic core in F(1). Rotation of the central stalk against the surrounding alpha(3)beta(3) subunits leads to hydrolysis of ATP in three separate catalytic sites on the beta subunits. Subunit alpha does not bear the catalytic high-affinity ATP-binding sites.</text>
</comment>
<evidence type="ECO:0000256" key="11">
    <source>
        <dbReference type="ARBA" id="ARBA00023310"/>
    </source>
</evidence>
<dbReference type="PANTHER" id="PTHR48082">
    <property type="entry name" value="ATP SYNTHASE SUBUNIT ALPHA, MITOCHONDRIAL"/>
    <property type="match status" value="1"/>
</dbReference>
<name>A0A2I0W787_9ASPA</name>
<evidence type="ECO:0000313" key="15">
    <source>
        <dbReference type="Proteomes" id="UP000233837"/>
    </source>
</evidence>
<evidence type="ECO:0000256" key="4">
    <source>
        <dbReference type="ARBA" id="ARBA00022448"/>
    </source>
</evidence>
<evidence type="ECO:0000256" key="8">
    <source>
        <dbReference type="ARBA" id="ARBA00023065"/>
    </source>
</evidence>
<keyword evidence="10" id="KW-0139">CF(1)</keyword>
<reference evidence="14 15" key="1">
    <citation type="journal article" date="2016" name="Sci. Rep.">
        <title>The Dendrobium catenatum Lindl. genome sequence provides insights into polysaccharide synthase, floral development and adaptive evolution.</title>
        <authorList>
            <person name="Zhang G.Q."/>
            <person name="Xu Q."/>
            <person name="Bian C."/>
            <person name="Tsai W.C."/>
            <person name="Yeh C.M."/>
            <person name="Liu K.W."/>
            <person name="Yoshida K."/>
            <person name="Zhang L.S."/>
            <person name="Chang S.B."/>
            <person name="Chen F."/>
            <person name="Shi Y."/>
            <person name="Su Y.Y."/>
            <person name="Zhang Y.Q."/>
            <person name="Chen L.J."/>
            <person name="Yin Y."/>
            <person name="Lin M."/>
            <person name="Huang H."/>
            <person name="Deng H."/>
            <person name="Wang Z.W."/>
            <person name="Zhu S.L."/>
            <person name="Zhao X."/>
            <person name="Deng C."/>
            <person name="Niu S.C."/>
            <person name="Huang J."/>
            <person name="Wang M."/>
            <person name="Liu G.H."/>
            <person name="Yang H.J."/>
            <person name="Xiao X.J."/>
            <person name="Hsiao Y.Y."/>
            <person name="Wu W.L."/>
            <person name="Chen Y.Y."/>
            <person name="Mitsuda N."/>
            <person name="Ohme-Takagi M."/>
            <person name="Luo Y.B."/>
            <person name="Van de Peer Y."/>
            <person name="Liu Z.J."/>
        </authorList>
    </citation>
    <scope>NUCLEOTIDE SEQUENCE [LARGE SCALE GENOMIC DNA]</scope>
    <source>
        <tissue evidence="14">The whole plant</tissue>
    </source>
</reference>
<keyword evidence="9" id="KW-0472">Membrane</keyword>
<evidence type="ECO:0000256" key="5">
    <source>
        <dbReference type="ARBA" id="ARBA00022741"/>
    </source>
</evidence>
<comment type="similarity">
    <text evidence="3">Belongs to the ATPase alpha/beta chains family.</text>
</comment>
<sequence length="107" mass="12001">MQFMAPYSGCAMGEYFCDNGMHALIIYDDLSKQAMAYRQMSLLLRQPPIRKAFPGDVFYLHSRFLERASKRSDQIGAGCSIMLHVIKTQAGDVSAYIPTNVIPITYG</sequence>
<dbReference type="SUPFAM" id="SSF52540">
    <property type="entry name" value="P-loop containing nucleoside triphosphate hydrolases"/>
    <property type="match status" value="1"/>
</dbReference>
<dbReference type="GO" id="GO:0045259">
    <property type="term" value="C:proton-transporting ATP synthase complex"/>
    <property type="evidence" value="ECO:0007669"/>
    <property type="project" value="UniProtKB-KW"/>
</dbReference>
<evidence type="ECO:0000313" key="14">
    <source>
        <dbReference type="EMBL" id="PKU71527.1"/>
    </source>
</evidence>
<evidence type="ECO:0000256" key="10">
    <source>
        <dbReference type="ARBA" id="ARBA00023196"/>
    </source>
</evidence>
<keyword evidence="8" id="KW-0406">Ion transport</keyword>
<dbReference type="GO" id="GO:0043531">
    <property type="term" value="F:ADP binding"/>
    <property type="evidence" value="ECO:0007669"/>
    <property type="project" value="TreeGrafter"/>
</dbReference>
<dbReference type="Proteomes" id="UP000233837">
    <property type="component" value="Unassembled WGS sequence"/>
</dbReference>
<evidence type="ECO:0000256" key="2">
    <source>
        <dbReference type="ARBA" id="ARBA00004370"/>
    </source>
</evidence>
<organism evidence="14 15">
    <name type="scientific">Dendrobium catenatum</name>
    <dbReference type="NCBI Taxonomy" id="906689"/>
    <lineage>
        <taxon>Eukaryota</taxon>
        <taxon>Viridiplantae</taxon>
        <taxon>Streptophyta</taxon>
        <taxon>Embryophyta</taxon>
        <taxon>Tracheophyta</taxon>
        <taxon>Spermatophyta</taxon>
        <taxon>Magnoliopsida</taxon>
        <taxon>Liliopsida</taxon>
        <taxon>Asparagales</taxon>
        <taxon>Orchidaceae</taxon>
        <taxon>Epidendroideae</taxon>
        <taxon>Malaxideae</taxon>
        <taxon>Dendrobiinae</taxon>
        <taxon>Dendrobium</taxon>
    </lineage>
</organism>
<evidence type="ECO:0000256" key="9">
    <source>
        <dbReference type="ARBA" id="ARBA00023136"/>
    </source>
</evidence>
<dbReference type="FunFam" id="3.40.50.300:FF:002432">
    <property type="entry name" value="ATP synthase subunit alpha, mitochondrial"/>
    <property type="match status" value="1"/>
</dbReference>
<dbReference type="GO" id="GO:0046933">
    <property type="term" value="F:proton-transporting ATP synthase activity, rotational mechanism"/>
    <property type="evidence" value="ECO:0007669"/>
    <property type="project" value="InterPro"/>
</dbReference>
<feature type="domain" description="ATPase F1/V1/A1 complex alpha/beta subunit nucleotide-binding" evidence="13">
    <location>
        <begin position="1"/>
        <end position="107"/>
    </location>
</feature>
<dbReference type="InterPro" id="IPR000194">
    <property type="entry name" value="ATPase_F1/V1/A1_a/bsu_nucl-bd"/>
</dbReference>
<proteinExistence type="inferred from homology"/>
<keyword evidence="6" id="KW-0375">Hydrogen ion transport</keyword>
<dbReference type="Pfam" id="PF00006">
    <property type="entry name" value="ATP-synt_ab"/>
    <property type="match status" value="1"/>
</dbReference>
<keyword evidence="15" id="KW-1185">Reference proteome</keyword>
<reference evidence="14 15" key="2">
    <citation type="journal article" date="2017" name="Nature">
        <title>The Apostasia genome and the evolution of orchids.</title>
        <authorList>
            <person name="Zhang G.Q."/>
            <person name="Liu K.W."/>
            <person name="Li Z."/>
            <person name="Lohaus R."/>
            <person name="Hsiao Y.Y."/>
            <person name="Niu S.C."/>
            <person name="Wang J.Y."/>
            <person name="Lin Y.C."/>
            <person name="Xu Q."/>
            <person name="Chen L.J."/>
            <person name="Yoshida K."/>
            <person name="Fujiwara S."/>
            <person name="Wang Z.W."/>
            <person name="Zhang Y.Q."/>
            <person name="Mitsuda N."/>
            <person name="Wang M."/>
            <person name="Liu G.H."/>
            <person name="Pecoraro L."/>
            <person name="Huang H.X."/>
            <person name="Xiao X.J."/>
            <person name="Lin M."/>
            <person name="Wu X.Y."/>
            <person name="Wu W.L."/>
            <person name="Chen Y.Y."/>
            <person name="Chang S.B."/>
            <person name="Sakamoto S."/>
            <person name="Ohme-Takagi M."/>
            <person name="Yagi M."/>
            <person name="Zeng S.J."/>
            <person name="Shen C.Y."/>
            <person name="Yeh C.M."/>
            <person name="Luo Y.B."/>
            <person name="Tsai W.C."/>
            <person name="Van de Peer Y."/>
            <person name="Liu Z.J."/>
        </authorList>
    </citation>
    <scope>NUCLEOTIDE SEQUENCE [LARGE SCALE GENOMIC DNA]</scope>
    <source>
        <tissue evidence="14">The whole plant</tissue>
    </source>
</reference>